<protein>
    <submittedName>
        <fullName evidence="1">Uncharacterized protein</fullName>
    </submittedName>
</protein>
<evidence type="ECO:0000313" key="2">
    <source>
        <dbReference type="Proteomes" id="UP000789595"/>
    </source>
</evidence>
<dbReference type="Proteomes" id="UP000789595">
    <property type="component" value="Unassembled WGS sequence"/>
</dbReference>
<name>A0A8J2S9T6_9STRA</name>
<gene>
    <name evidence="1" type="ORF">PECAL_2P02170</name>
</gene>
<proteinExistence type="predicted"/>
<reference evidence="1" key="1">
    <citation type="submission" date="2021-11" db="EMBL/GenBank/DDBJ databases">
        <authorList>
            <consortium name="Genoscope - CEA"/>
            <person name="William W."/>
        </authorList>
    </citation>
    <scope>NUCLEOTIDE SEQUENCE</scope>
</reference>
<accession>A0A8J2S9T6</accession>
<evidence type="ECO:0000313" key="1">
    <source>
        <dbReference type="EMBL" id="CAH0367205.1"/>
    </source>
</evidence>
<keyword evidence="2" id="KW-1185">Reference proteome</keyword>
<dbReference type="OrthoDB" id="10497884at2759"/>
<dbReference type="AlphaFoldDB" id="A0A8J2S9T6"/>
<sequence>MWLCIALLAPAIAWSPPRPPRCHRIRLREGAFPEPDFARGRQSLRGLWRLQRTCEDEGDCQDIVVNLKASGTFTATSQGDDEAMRAFAEKLNGRWYCDGEDQELRLARFERQSPVEWYTGMPADRDAPLSRYAGHVTLGAHEPEWIGRFTLAPLWPETHVWLPSPPLSAPNFRADAVAGPHYLVWMTEEGAVCYDVDLKADLTWESSGGFDGAAGVAVSRSITNTRGALDAVASLERATAGETRRDREWLAKAASASKPVSRPARLAGTWNVYEGDFDLFRGVGGEGREIFLWCRRTGSRDATTSSGVWIDSDLLFVGLLAEDDDDVEIACASGIVCVGWTTEPCVVGRFELRRKML</sequence>
<comment type="caution">
    <text evidence="1">The sequence shown here is derived from an EMBL/GenBank/DDBJ whole genome shotgun (WGS) entry which is preliminary data.</text>
</comment>
<dbReference type="EMBL" id="CAKKNE010000002">
    <property type="protein sequence ID" value="CAH0367205.1"/>
    <property type="molecule type" value="Genomic_DNA"/>
</dbReference>
<organism evidence="1 2">
    <name type="scientific">Pelagomonas calceolata</name>
    <dbReference type="NCBI Taxonomy" id="35677"/>
    <lineage>
        <taxon>Eukaryota</taxon>
        <taxon>Sar</taxon>
        <taxon>Stramenopiles</taxon>
        <taxon>Ochrophyta</taxon>
        <taxon>Pelagophyceae</taxon>
        <taxon>Pelagomonadales</taxon>
        <taxon>Pelagomonadaceae</taxon>
        <taxon>Pelagomonas</taxon>
    </lineage>
</organism>